<keyword evidence="3" id="KW-1185">Reference proteome</keyword>
<protein>
    <submittedName>
        <fullName evidence="2">17626_t:CDS:1</fullName>
    </submittedName>
</protein>
<dbReference type="AlphaFoldDB" id="A0A9N9F035"/>
<reference evidence="2" key="1">
    <citation type="submission" date="2021-06" db="EMBL/GenBank/DDBJ databases">
        <authorList>
            <person name="Kallberg Y."/>
            <person name="Tangrot J."/>
            <person name="Rosling A."/>
        </authorList>
    </citation>
    <scope>NUCLEOTIDE SEQUENCE</scope>
    <source>
        <strain evidence="2">UK204</strain>
    </source>
</reference>
<dbReference type="SUPFAM" id="SSF141000">
    <property type="entry name" value="Glu-tRNAGln amidotransferase C subunit"/>
    <property type="match status" value="1"/>
</dbReference>
<comment type="caution">
    <text evidence="2">The sequence shown here is derived from an EMBL/GenBank/DDBJ whole genome shotgun (WGS) entry which is preliminary data.</text>
</comment>
<dbReference type="EMBL" id="CAJVPQ010000667">
    <property type="protein sequence ID" value="CAG8501064.1"/>
    <property type="molecule type" value="Genomic_DNA"/>
</dbReference>
<name>A0A9N9F035_9GLOM</name>
<accession>A0A9N9F035</accession>
<proteinExistence type="predicted"/>
<dbReference type="Pfam" id="PF20978">
    <property type="entry name" value="Gta3"/>
    <property type="match status" value="1"/>
</dbReference>
<sequence>MNFQIRYINSIKIDESFLPEKPTWSVRSLLPSTSSKPIITQEEYKSLLNLSNLHSTSLEDSQLIQDINILCYFVKHIQEVDVSDIEPIRNLWADGVNLSLSEEKEEENNKQVNNKNQGRELLRRASLLHHEFYVVNKAEN</sequence>
<dbReference type="OrthoDB" id="5522061at2759"/>
<feature type="domain" description="Glutamyl-tRNA amidotransferase complex subunit Gta3" evidence="1">
    <location>
        <begin position="34"/>
        <end position="87"/>
    </location>
</feature>
<evidence type="ECO:0000313" key="3">
    <source>
        <dbReference type="Proteomes" id="UP000789570"/>
    </source>
</evidence>
<dbReference type="InterPro" id="IPR049545">
    <property type="entry name" value="Gta3_dom"/>
</dbReference>
<organism evidence="2 3">
    <name type="scientific">Funneliformis caledonium</name>
    <dbReference type="NCBI Taxonomy" id="1117310"/>
    <lineage>
        <taxon>Eukaryota</taxon>
        <taxon>Fungi</taxon>
        <taxon>Fungi incertae sedis</taxon>
        <taxon>Mucoromycota</taxon>
        <taxon>Glomeromycotina</taxon>
        <taxon>Glomeromycetes</taxon>
        <taxon>Glomerales</taxon>
        <taxon>Glomeraceae</taxon>
        <taxon>Funneliformis</taxon>
    </lineage>
</organism>
<evidence type="ECO:0000313" key="2">
    <source>
        <dbReference type="EMBL" id="CAG8501064.1"/>
    </source>
</evidence>
<gene>
    <name evidence="2" type="ORF">FCALED_LOCUS3707</name>
</gene>
<dbReference type="GO" id="GO:0006450">
    <property type="term" value="P:regulation of translational fidelity"/>
    <property type="evidence" value="ECO:0007669"/>
    <property type="project" value="InterPro"/>
</dbReference>
<evidence type="ECO:0000259" key="1">
    <source>
        <dbReference type="Pfam" id="PF20978"/>
    </source>
</evidence>
<dbReference type="Proteomes" id="UP000789570">
    <property type="component" value="Unassembled WGS sequence"/>
</dbReference>
<dbReference type="InterPro" id="IPR036113">
    <property type="entry name" value="Asp/Glu-ADT_sf_sub_c"/>
</dbReference>